<dbReference type="EMBL" id="JACAZH010000010">
    <property type="protein sequence ID" value="KAF7357143.1"/>
    <property type="molecule type" value="Genomic_DNA"/>
</dbReference>
<evidence type="ECO:0000256" key="1">
    <source>
        <dbReference type="SAM" id="MobiDB-lite"/>
    </source>
</evidence>
<dbReference type="PANTHER" id="PTHR46082:SF6">
    <property type="entry name" value="AAA+ ATPASE DOMAIN-CONTAINING PROTEIN-RELATED"/>
    <property type="match status" value="1"/>
</dbReference>
<dbReference type="Gene3D" id="3.40.50.300">
    <property type="entry name" value="P-loop containing nucleotide triphosphate hydrolases"/>
    <property type="match status" value="1"/>
</dbReference>
<proteinExistence type="predicted"/>
<dbReference type="SUPFAM" id="SSF52540">
    <property type="entry name" value="P-loop containing nucleoside triphosphate hydrolases"/>
    <property type="match status" value="1"/>
</dbReference>
<protein>
    <submittedName>
        <fullName evidence="2">FabD/lysophospholipase-like protein</fullName>
    </submittedName>
</protein>
<dbReference type="Proteomes" id="UP000623467">
    <property type="component" value="Unassembled WGS sequence"/>
</dbReference>
<dbReference type="OrthoDB" id="1658288at2759"/>
<dbReference type="Gene3D" id="1.25.40.10">
    <property type="entry name" value="Tetratricopeptide repeat domain"/>
    <property type="match status" value="4"/>
</dbReference>
<evidence type="ECO:0000313" key="2">
    <source>
        <dbReference type="EMBL" id="KAF7357143.1"/>
    </source>
</evidence>
<feature type="compositionally biased region" description="Polar residues" evidence="1">
    <location>
        <begin position="1"/>
        <end position="15"/>
    </location>
</feature>
<dbReference type="InterPro" id="IPR053137">
    <property type="entry name" value="NLR-like"/>
</dbReference>
<dbReference type="PANTHER" id="PTHR46082">
    <property type="entry name" value="ATP/GTP-BINDING PROTEIN-RELATED"/>
    <property type="match status" value="1"/>
</dbReference>
<comment type="caution">
    <text evidence="2">The sequence shown here is derived from an EMBL/GenBank/DDBJ whole genome shotgun (WGS) entry which is preliminary data.</text>
</comment>
<dbReference type="AlphaFoldDB" id="A0A8H6YCD8"/>
<dbReference type="SMART" id="SM00028">
    <property type="entry name" value="TPR"/>
    <property type="match status" value="7"/>
</dbReference>
<organism evidence="2 3">
    <name type="scientific">Mycena sanguinolenta</name>
    <dbReference type="NCBI Taxonomy" id="230812"/>
    <lineage>
        <taxon>Eukaryota</taxon>
        <taxon>Fungi</taxon>
        <taxon>Dikarya</taxon>
        <taxon>Basidiomycota</taxon>
        <taxon>Agaricomycotina</taxon>
        <taxon>Agaricomycetes</taxon>
        <taxon>Agaricomycetidae</taxon>
        <taxon>Agaricales</taxon>
        <taxon>Marasmiineae</taxon>
        <taxon>Mycenaceae</taxon>
        <taxon>Mycena</taxon>
    </lineage>
</organism>
<gene>
    <name evidence="2" type="ORF">MSAN_01308800</name>
</gene>
<name>A0A8H6YCD8_9AGAR</name>
<dbReference type="SUPFAM" id="SSF48452">
    <property type="entry name" value="TPR-like"/>
    <property type="match status" value="3"/>
</dbReference>
<dbReference type="InterPro" id="IPR011990">
    <property type="entry name" value="TPR-like_helical_dom_sf"/>
</dbReference>
<dbReference type="InterPro" id="IPR019734">
    <property type="entry name" value="TPR_rpt"/>
</dbReference>
<evidence type="ECO:0000313" key="3">
    <source>
        <dbReference type="Proteomes" id="UP000623467"/>
    </source>
</evidence>
<dbReference type="Pfam" id="PF13424">
    <property type="entry name" value="TPR_12"/>
    <property type="match status" value="5"/>
</dbReference>
<sequence>MSFTSASNVGPSQPSRKGGGAQWNPFKSWSSKSESKPASSRPEEAGLGSATGVVNSYNYYISGGRGGSGGLGGLFGGRGGTGEGPIIQLPQPPPSAAIVQASQVYLNHCPPASSIFQGRQAILEAMHQFFAQATQKQKIYVLYGLGGIGKTQIALKFIQDSNCFTEKFLVDASSTESIETGLKSTAAAKEIRNSLQDASTWLAGKHADWLVFFDNADDPEMNLQKFLPKCTHGNIIITTRNPDLRVYGEHLHVSDMEEPDAVALLLQRACLQPSTANKCLAAEIVKELAYLPLAIIQAGAFISESGSLSTFLGLYQKNWTKLLQRKPGQGHDNYTRTVYTTWQMSFDKLSKPAATLLLLCSFLHREGITEDIFSRAANRILEEPTLAQFKPHRLASDSPGLLYNKKADPHKFLSHFMVAGEWNSFRFVEITNKLKAYSLINFDPERKSFSIHPLVHSWSRMILENPESYAKCMNHILGTSIMQIPNKDMKLASLSLISHVQFFMQAAPDADDKFHEYYANVYCEAGQYTNAVKLQVTLLEKLRKLFGDNHLDTVCAMHRLAMTYCELGRFEDAKALQVVVLKKHRKLLGDVHFNTLMAMNNLANIYHSLGQYKEAQKLQVYVLEIQRKFSGNDHYNISRTMNNLAITYDSLGQYKEAQKLQLDVLEMQRKFHSNDHLETGDVMNNLANTYDNLGQFKEAEKLKVLVLEQRRKFLGNDHLYTLQAMQNLALTYYRLNQFGKAEMLQVVVLEKQRELLGDDHPKTLSAMNNLAYTYGKLSQLQAAEQLSLVVLKKRKKLLGDEHQHTLNAMQNLASIYISLGQFEEAEKLQVLVLEKRTKLLGDDHLETLVTMNNLGWTYYCQHRFVKAEEILAPALDKLRSLFGDDHPDTQRVLQNLVWTYQRLTKWKEAAELEELIHNDASKQEQSLEELEDEVKAGREFLGDDNFQTLRAMQWLANKYRDLGQFEEAEKLEVVVLEKWRKLLGDDHLDTLLAMNNLGYTYYCQSRFVEAEGIFLATLDKLRQLVSDNHPDTQRILKNLVATYCELNKWAEAVELTKLIRN</sequence>
<reference evidence="2" key="1">
    <citation type="submission" date="2020-05" db="EMBL/GenBank/DDBJ databases">
        <title>Mycena genomes resolve the evolution of fungal bioluminescence.</title>
        <authorList>
            <person name="Tsai I.J."/>
        </authorList>
    </citation>
    <scope>NUCLEOTIDE SEQUENCE</scope>
    <source>
        <strain evidence="2">160909Yilan</strain>
    </source>
</reference>
<accession>A0A8H6YCD8</accession>
<feature type="region of interest" description="Disordered" evidence="1">
    <location>
        <begin position="1"/>
        <end position="47"/>
    </location>
</feature>
<keyword evidence="3" id="KW-1185">Reference proteome</keyword>
<dbReference type="Pfam" id="PF13374">
    <property type="entry name" value="TPR_10"/>
    <property type="match status" value="2"/>
</dbReference>
<feature type="compositionally biased region" description="Low complexity" evidence="1">
    <location>
        <begin position="25"/>
        <end position="40"/>
    </location>
</feature>
<dbReference type="InterPro" id="IPR027417">
    <property type="entry name" value="P-loop_NTPase"/>
</dbReference>